<dbReference type="InterPro" id="IPR008949">
    <property type="entry name" value="Isoprenoid_synthase_dom_sf"/>
</dbReference>
<protein>
    <recommendedName>
        <fullName evidence="4">Terpene synthase</fullName>
        <ecNumber evidence="4">4.2.3.-</ecNumber>
    </recommendedName>
</protein>
<evidence type="ECO:0000256" key="2">
    <source>
        <dbReference type="ARBA" id="ARBA00006333"/>
    </source>
</evidence>
<evidence type="ECO:0000313" key="6">
    <source>
        <dbReference type="Proteomes" id="UP001338125"/>
    </source>
</evidence>
<dbReference type="Proteomes" id="UP001338125">
    <property type="component" value="Unassembled WGS sequence"/>
</dbReference>
<gene>
    <name evidence="5" type="ORF">PT974_12150</name>
</gene>
<comment type="cofactor">
    <cofactor evidence="1 4">
        <name>Mg(2+)</name>
        <dbReference type="ChEBI" id="CHEBI:18420"/>
    </cofactor>
</comment>
<dbReference type="InterPro" id="IPR034686">
    <property type="entry name" value="Terpene_cyclase-like_2"/>
</dbReference>
<keyword evidence="4" id="KW-0479">Metal-binding</keyword>
<organism evidence="5 6">
    <name type="scientific">Cladobotryum mycophilum</name>
    <dbReference type="NCBI Taxonomy" id="491253"/>
    <lineage>
        <taxon>Eukaryota</taxon>
        <taxon>Fungi</taxon>
        <taxon>Dikarya</taxon>
        <taxon>Ascomycota</taxon>
        <taxon>Pezizomycotina</taxon>
        <taxon>Sordariomycetes</taxon>
        <taxon>Hypocreomycetidae</taxon>
        <taxon>Hypocreales</taxon>
        <taxon>Hypocreaceae</taxon>
        <taxon>Cladobotryum</taxon>
    </lineage>
</organism>
<evidence type="ECO:0000256" key="4">
    <source>
        <dbReference type="RuleBase" id="RU366034"/>
    </source>
</evidence>
<dbReference type="PANTHER" id="PTHR35201">
    <property type="entry name" value="TERPENE SYNTHASE"/>
    <property type="match status" value="1"/>
</dbReference>
<dbReference type="EC" id="4.2.3.-" evidence="4"/>
<dbReference type="SFLD" id="SFLDS00005">
    <property type="entry name" value="Isoprenoid_Synthase_Type_I"/>
    <property type="match status" value="1"/>
</dbReference>
<evidence type="ECO:0000313" key="5">
    <source>
        <dbReference type="EMBL" id="KAK5988014.1"/>
    </source>
</evidence>
<name>A0ABR0S775_9HYPO</name>
<sequence>MSLTTKCEGNAETLITITNPRDTLLSRLKGQTAHIPNLKPIFAGWKGVSSQHISPSVEPLRKMVNIRLQSFSFSKQKQRRLEASDFALFAGLWWPDAPLEQLETLAYLVIWLFTWDDEIDEPTGAYCEDFSGAQAYRERTLGFVGDCLGLRAVEESIQPQNKIIQSFDVIGAALRNSYDASQCQWFYDEIARFMTASEHEQVGRLEGHVFSLEEYWAFRLGTSAVYIGTAAGEYSIASRIPTEVMRSPPMQALWDETNVIISVTNDLLSLRKEVNIGCIDSIVPLTFASTHNLKQAISNSVEALRASRRRFDVAAKALLTRGYDSDEARNQVEKFIQVQRSNCVGNLAWSLETLRYNMGDLTDTNGSQTFVL</sequence>
<dbReference type="SFLD" id="SFLDG01020">
    <property type="entry name" value="Terpene_Cyclase_Like_2"/>
    <property type="match status" value="1"/>
</dbReference>
<keyword evidence="6" id="KW-1185">Reference proteome</keyword>
<evidence type="ECO:0000256" key="3">
    <source>
        <dbReference type="ARBA" id="ARBA00022842"/>
    </source>
</evidence>
<comment type="similarity">
    <text evidence="2 4">Belongs to the terpene synthase family.</text>
</comment>
<dbReference type="PANTHER" id="PTHR35201:SF4">
    <property type="entry name" value="BETA-PINACENE SYNTHASE-RELATED"/>
    <property type="match status" value="1"/>
</dbReference>
<comment type="caution">
    <text evidence="5">The sequence shown here is derived from an EMBL/GenBank/DDBJ whole genome shotgun (WGS) entry which is preliminary data.</text>
</comment>
<keyword evidence="3 4" id="KW-0460">Magnesium</keyword>
<keyword evidence="4" id="KW-0456">Lyase</keyword>
<evidence type="ECO:0000256" key="1">
    <source>
        <dbReference type="ARBA" id="ARBA00001946"/>
    </source>
</evidence>
<dbReference type="Gene3D" id="1.10.600.10">
    <property type="entry name" value="Farnesyl Diphosphate Synthase"/>
    <property type="match status" value="1"/>
</dbReference>
<proteinExistence type="inferred from homology"/>
<dbReference type="Pfam" id="PF19086">
    <property type="entry name" value="Terpene_syn_C_2"/>
    <property type="match status" value="1"/>
</dbReference>
<accession>A0ABR0S775</accession>
<dbReference type="EMBL" id="JAVFKD010000016">
    <property type="protein sequence ID" value="KAK5988014.1"/>
    <property type="molecule type" value="Genomic_DNA"/>
</dbReference>
<reference evidence="5 6" key="1">
    <citation type="submission" date="2024-01" db="EMBL/GenBank/DDBJ databases">
        <title>Complete genome of Cladobotryum mycophilum ATHUM6906.</title>
        <authorList>
            <person name="Christinaki A.C."/>
            <person name="Myridakis A.I."/>
            <person name="Kouvelis V.N."/>
        </authorList>
    </citation>
    <scope>NUCLEOTIDE SEQUENCE [LARGE SCALE GENOMIC DNA]</scope>
    <source>
        <strain evidence="5 6">ATHUM6906</strain>
    </source>
</reference>
<dbReference type="SUPFAM" id="SSF48576">
    <property type="entry name" value="Terpenoid synthases"/>
    <property type="match status" value="1"/>
</dbReference>